<comment type="similarity">
    <text evidence="1">Belongs to the CapA family.</text>
</comment>
<dbReference type="InterPro" id="IPR029052">
    <property type="entry name" value="Metallo-depent_PP-like"/>
</dbReference>
<dbReference type="PANTHER" id="PTHR33393:SF11">
    <property type="entry name" value="POLYGLUTAMINE SYNTHESIS ACCESSORY PROTEIN RV0574C-RELATED"/>
    <property type="match status" value="1"/>
</dbReference>
<dbReference type="InterPro" id="IPR019079">
    <property type="entry name" value="Capsule_synth_CapA"/>
</dbReference>
<gene>
    <name evidence="3" type="ORF">LKD81_04975</name>
</gene>
<dbReference type="EMBL" id="JAJEQR010000010">
    <property type="protein sequence ID" value="MCC2230352.1"/>
    <property type="molecule type" value="Genomic_DNA"/>
</dbReference>
<evidence type="ECO:0000259" key="2">
    <source>
        <dbReference type="SMART" id="SM00854"/>
    </source>
</evidence>
<dbReference type="Pfam" id="PF09587">
    <property type="entry name" value="PGA_cap"/>
    <property type="match status" value="1"/>
</dbReference>
<protein>
    <submittedName>
        <fullName evidence="3">CapA family protein</fullName>
    </submittedName>
</protein>
<dbReference type="AlphaFoldDB" id="A0AAE3E9C9"/>
<dbReference type="Proteomes" id="UP001198182">
    <property type="component" value="Unassembled WGS sequence"/>
</dbReference>
<sequence length="439" mass="49462">MRVVLCGDMLFSSRNLAKRLSPEVVKILKEADAVFCNAEFSTPKRGTPPGLCMYLTSVPQEIQDEFVDLNIHLVGFANNHTCDYGWQGCLGTIEAAEARKIQPCGIGRNLEDARRARFLDTVNGRVGVVAADSTWSERALACNAGADTVARPGLAPLRWGRTYVLPEEEFEQIRKIDKALGTYDSMMEVSRVETWALPDKNHIKFGSAMEGFLPIEKGEKAEVKTFVNEEDEAALIKSIRDARRRSDVVIASLHSHEGVNENWYAPVPPIFVEEYAHKVIDAGADAFVGHGAHYARGVEIYKGHPIFYNLGSLIMEFEAGESMISPEMYHTYHLPPDARPSDLHGNRAKNPDGSWNGFYAERRFSLNYMVIMDIEGDQVEYTLVPLDLDMRRDNCLKRGLPEIPEEEVGQEITAFLTEMSKKYRTQFTYHADTRMMKVK</sequence>
<keyword evidence="4" id="KW-1185">Reference proteome</keyword>
<evidence type="ECO:0000313" key="3">
    <source>
        <dbReference type="EMBL" id="MCC2230352.1"/>
    </source>
</evidence>
<reference evidence="3" key="1">
    <citation type="submission" date="2021-10" db="EMBL/GenBank/DDBJ databases">
        <title>Anaerobic single-cell dispensing facilitates the cultivation of human gut bacteria.</title>
        <authorList>
            <person name="Afrizal A."/>
        </authorList>
    </citation>
    <scope>NUCLEOTIDE SEQUENCE</scope>
    <source>
        <strain evidence="3">CLA-AA-H215</strain>
    </source>
</reference>
<feature type="domain" description="Capsule synthesis protein CapA" evidence="2">
    <location>
        <begin position="2"/>
        <end position="317"/>
    </location>
</feature>
<evidence type="ECO:0000256" key="1">
    <source>
        <dbReference type="ARBA" id="ARBA00005662"/>
    </source>
</evidence>
<evidence type="ECO:0000313" key="4">
    <source>
        <dbReference type="Proteomes" id="UP001198182"/>
    </source>
</evidence>
<dbReference type="SMART" id="SM00854">
    <property type="entry name" value="PGA_cap"/>
    <property type="match status" value="1"/>
</dbReference>
<dbReference type="SUPFAM" id="SSF56300">
    <property type="entry name" value="Metallo-dependent phosphatases"/>
    <property type="match status" value="1"/>
</dbReference>
<accession>A0AAE3E9C9</accession>
<dbReference type="PANTHER" id="PTHR33393">
    <property type="entry name" value="POLYGLUTAMINE SYNTHESIS ACCESSORY PROTEIN RV0574C-RELATED"/>
    <property type="match status" value="1"/>
</dbReference>
<comment type="caution">
    <text evidence="3">The sequence shown here is derived from an EMBL/GenBank/DDBJ whole genome shotgun (WGS) entry which is preliminary data.</text>
</comment>
<proteinExistence type="inferred from homology"/>
<dbReference type="InterPro" id="IPR052169">
    <property type="entry name" value="CW_Biosynth-Accessory"/>
</dbReference>
<dbReference type="RefSeq" id="WP_308453057.1">
    <property type="nucleotide sequence ID" value="NZ_JAJEQR010000010.1"/>
</dbReference>
<organism evidence="3 4">
    <name type="scientific">Hominifimenecus microfluidus</name>
    <dbReference type="NCBI Taxonomy" id="2885348"/>
    <lineage>
        <taxon>Bacteria</taxon>
        <taxon>Bacillati</taxon>
        <taxon>Bacillota</taxon>
        <taxon>Clostridia</taxon>
        <taxon>Lachnospirales</taxon>
        <taxon>Lachnospiraceae</taxon>
        <taxon>Hominifimenecus</taxon>
    </lineage>
</organism>
<name>A0AAE3E9C9_9FIRM</name>